<dbReference type="Pfam" id="PF08534">
    <property type="entry name" value="Redoxin"/>
    <property type="match status" value="1"/>
</dbReference>
<protein>
    <submittedName>
        <fullName evidence="6">Redoxin</fullName>
    </submittedName>
</protein>
<organism evidence="6 7">
    <name type="scientific">Tenacibaculum todarodis</name>
    <dbReference type="NCBI Taxonomy" id="1850252"/>
    <lineage>
        <taxon>Bacteria</taxon>
        <taxon>Pseudomonadati</taxon>
        <taxon>Bacteroidota</taxon>
        <taxon>Flavobacteriia</taxon>
        <taxon>Flavobacteriales</taxon>
        <taxon>Flavobacteriaceae</taxon>
        <taxon>Tenacibaculum</taxon>
    </lineage>
</organism>
<evidence type="ECO:0000313" key="6">
    <source>
        <dbReference type="EMBL" id="APG64054.1"/>
    </source>
</evidence>
<name>A0A1L3JG15_9FLAO</name>
<dbReference type="OrthoDB" id="743079at2"/>
<dbReference type="InterPro" id="IPR036249">
    <property type="entry name" value="Thioredoxin-like_sf"/>
</dbReference>
<feature type="domain" description="Thioredoxin" evidence="5">
    <location>
        <begin position="202"/>
        <end position="352"/>
    </location>
</feature>
<dbReference type="PROSITE" id="PS51352">
    <property type="entry name" value="THIOREDOXIN_2"/>
    <property type="match status" value="1"/>
</dbReference>
<keyword evidence="4" id="KW-0676">Redox-active center</keyword>
<dbReference type="GO" id="GO:0030313">
    <property type="term" value="C:cell envelope"/>
    <property type="evidence" value="ECO:0007669"/>
    <property type="project" value="UniProtKB-SubCell"/>
</dbReference>
<dbReference type="EMBL" id="CP018155">
    <property type="protein sequence ID" value="APG64054.1"/>
    <property type="molecule type" value="Genomic_DNA"/>
</dbReference>
<dbReference type="KEGG" id="ten:LPB136_01130"/>
<evidence type="ECO:0000256" key="3">
    <source>
        <dbReference type="ARBA" id="ARBA00023157"/>
    </source>
</evidence>
<dbReference type="SUPFAM" id="SSF52833">
    <property type="entry name" value="Thioredoxin-like"/>
    <property type="match status" value="1"/>
</dbReference>
<gene>
    <name evidence="6" type="ORF">LPB136_01130</name>
</gene>
<sequence length="352" mass="39695">MKKISLIILALITIVSCTKEHSKDFLTFQGTLENNTDSILTISGQGFNKTIKINADGSFKDTIKVEKKDIYSMQTNTGKRGFIHLANGYNLTLTGDSDDFLNSFKYTGKGADGNNFGIAQVLFSRENGNPMEYFALEKDAFDAKISSIKEGMEKLYSKYKNADTSMVNKVKSQNKQMFDFLEKGYEKQHPIAKQRAEIMALVAKGKPSPKFVNYENYKGGTTSLDDLKGKFVYIDLWATWCGPCIREIPALQKLEAEYHNKNVAFVSISSDSDRRSQGSWEKANTKWKNFVAKKELTGIQLWAGKDISFMRDYQVNSIPRFILIDPQGNIVDNNAPRPSDPQLKKLFTELGV</sequence>
<keyword evidence="7" id="KW-1185">Reference proteome</keyword>
<dbReference type="GO" id="GO:0016491">
    <property type="term" value="F:oxidoreductase activity"/>
    <property type="evidence" value="ECO:0007669"/>
    <property type="project" value="InterPro"/>
</dbReference>
<dbReference type="RefSeq" id="WP_072554377.1">
    <property type="nucleotide sequence ID" value="NZ_CP018155.1"/>
</dbReference>
<dbReference type="Proteomes" id="UP000181898">
    <property type="component" value="Chromosome"/>
</dbReference>
<dbReference type="AlphaFoldDB" id="A0A1L3JG15"/>
<evidence type="ECO:0000256" key="1">
    <source>
        <dbReference type="ARBA" id="ARBA00004196"/>
    </source>
</evidence>
<dbReference type="InterPro" id="IPR050553">
    <property type="entry name" value="Thioredoxin_ResA/DsbE_sf"/>
</dbReference>
<dbReference type="PROSITE" id="PS51257">
    <property type="entry name" value="PROKAR_LIPOPROTEIN"/>
    <property type="match status" value="1"/>
</dbReference>
<dbReference type="PANTHER" id="PTHR42852:SF6">
    <property type="entry name" value="THIOL:DISULFIDE INTERCHANGE PROTEIN DSBE"/>
    <property type="match status" value="1"/>
</dbReference>
<dbReference type="CDD" id="cd02966">
    <property type="entry name" value="TlpA_like_family"/>
    <property type="match status" value="1"/>
</dbReference>
<keyword evidence="3" id="KW-1015">Disulfide bond</keyword>
<keyword evidence="2" id="KW-0201">Cytochrome c-type biogenesis</keyword>
<evidence type="ECO:0000256" key="4">
    <source>
        <dbReference type="ARBA" id="ARBA00023284"/>
    </source>
</evidence>
<accession>A0A1L3JG15</accession>
<dbReference type="InterPro" id="IPR013740">
    <property type="entry name" value="Redoxin"/>
</dbReference>
<dbReference type="Gene3D" id="3.40.30.10">
    <property type="entry name" value="Glutaredoxin"/>
    <property type="match status" value="1"/>
</dbReference>
<proteinExistence type="predicted"/>
<evidence type="ECO:0000256" key="2">
    <source>
        <dbReference type="ARBA" id="ARBA00022748"/>
    </source>
</evidence>
<evidence type="ECO:0000259" key="5">
    <source>
        <dbReference type="PROSITE" id="PS51352"/>
    </source>
</evidence>
<dbReference type="InterPro" id="IPR013766">
    <property type="entry name" value="Thioredoxin_domain"/>
</dbReference>
<dbReference type="PANTHER" id="PTHR42852">
    <property type="entry name" value="THIOL:DISULFIDE INTERCHANGE PROTEIN DSBE"/>
    <property type="match status" value="1"/>
</dbReference>
<reference evidence="6 7" key="1">
    <citation type="submission" date="2016-11" db="EMBL/GenBank/DDBJ databases">
        <title>Tenacibaculum sp. LPB0136, isolated from marine environment.</title>
        <authorList>
            <person name="Kim E."/>
            <person name="Yi H."/>
        </authorList>
    </citation>
    <scope>NUCLEOTIDE SEQUENCE [LARGE SCALE GENOMIC DNA]</scope>
    <source>
        <strain evidence="6 7">LPB0136</strain>
    </source>
</reference>
<dbReference type="STRING" id="1850252.LPB136_01130"/>
<dbReference type="GO" id="GO:0017004">
    <property type="term" value="P:cytochrome complex assembly"/>
    <property type="evidence" value="ECO:0007669"/>
    <property type="project" value="UniProtKB-KW"/>
</dbReference>
<comment type="subcellular location">
    <subcellularLocation>
        <location evidence="1">Cell envelope</location>
    </subcellularLocation>
</comment>
<evidence type="ECO:0000313" key="7">
    <source>
        <dbReference type="Proteomes" id="UP000181898"/>
    </source>
</evidence>